<accession>A0A1V9YBG6</accession>
<feature type="transmembrane region" description="Helical" evidence="2">
    <location>
        <begin position="442"/>
        <end position="460"/>
    </location>
</feature>
<proteinExistence type="predicted"/>
<reference evidence="3 4" key="1">
    <citation type="journal article" date="2014" name="Genome Biol. Evol.">
        <title>The secreted proteins of Achlya hypogyna and Thraustotheca clavata identify the ancestral oomycete secretome and reveal gene acquisitions by horizontal gene transfer.</title>
        <authorList>
            <person name="Misner I."/>
            <person name="Blouin N."/>
            <person name="Leonard G."/>
            <person name="Richards T.A."/>
            <person name="Lane C.E."/>
        </authorList>
    </citation>
    <scope>NUCLEOTIDE SEQUENCE [LARGE SCALE GENOMIC DNA]</scope>
    <source>
        <strain evidence="3 4">ATCC 48635</strain>
    </source>
</reference>
<sequence>MTEATPLLPPRCIRVPSTPPKHEHRIRIAVSPPRRPHMEHHDSTDSSSSADSTGDHPHVMRTPSRGKQRWVHAVRKVQQASPSHRWLDAIQRLKGKRTAFVARPAALSRKDVLAFSLTDIDAFLGRTKPPSIEYLVVEVLVHKCPLHPSHLGRWAHSAVRYTLPDGQQKLVNICRPEDGRELIEFFDDPEDYILGVRGKGGIFSRDICSVRIEDVNPASMMALHHHFLATSHRFRADGKGVKFEITGGFWHNLFREVFHLPSRPSGNCARWVSKGLVYANVLRRQSMFPKAIWVEMIESQAATNPDNVHVVYYKRVHAKAMEKPHLKTGFSFTSIKAILFFPSDVIQSWLYWDMRQYANVIVENDPSLSLEDQCKRLKCELKPGRGRRVHHWVVYLIRFLHLVLVVGASLAYIFHCPGGYQTKHIGPNFTYNVCPSTWPVTTGYRIVIVVVIVSIVEFWFY</sequence>
<keyword evidence="2" id="KW-0472">Membrane</keyword>
<organism evidence="3 4">
    <name type="scientific">Achlya hypogyna</name>
    <name type="common">Oomycete</name>
    <name type="synonym">Protoachlya hypogyna</name>
    <dbReference type="NCBI Taxonomy" id="1202772"/>
    <lineage>
        <taxon>Eukaryota</taxon>
        <taxon>Sar</taxon>
        <taxon>Stramenopiles</taxon>
        <taxon>Oomycota</taxon>
        <taxon>Saprolegniomycetes</taxon>
        <taxon>Saprolegniales</taxon>
        <taxon>Achlyaceae</taxon>
        <taxon>Achlya</taxon>
    </lineage>
</organism>
<gene>
    <name evidence="3" type="ORF">ACHHYP_15151</name>
</gene>
<dbReference type="Proteomes" id="UP000243579">
    <property type="component" value="Unassembled WGS sequence"/>
</dbReference>
<evidence type="ECO:0000313" key="4">
    <source>
        <dbReference type="Proteomes" id="UP000243579"/>
    </source>
</evidence>
<protein>
    <recommendedName>
        <fullName evidence="5">Transmembrane protein</fullName>
    </recommendedName>
</protein>
<keyword evidence="4" id="KW-1185">Reference proteome</keyword>
<feature type="transmembrane region" description="Helical" evidence="2">
    <location>
        <begin position="392"/>
        <end position="414"/>
    </location>
</feature>
<evidence type="ECO:0000256" key="1">
    <source>
        <dbReference type="SAM" id="MobiDB-lite"/>
    </source>
</evidence>
<evidence type="ECO:0008006" key="5">
    <source>
        <dbReference type="Google" id="ProtNLM"/>
    </source>
</evidence>
<dbReference type="OrthoDB" id="62407at2759"/>
<keyword evidence="2" id="KW-0812">Transmembrane</keyword>
<evidence type="ECO:0000313" key="3">
    <source>
        <dbReference type="EMBL" id="OQR83070.1"/>
    </source>
</evidence>
<dbReference type="EMBL" id="JNBR01002403">
    <property type="protein sequence ID" value="OQR83070.1"/>
    <property type="molecule type" value="Genomic_DNA"/>
</dbReference>
<evidence type="ECO:0000256" key="2">
    <source>
        <dbReference type="SAM" id="Phobius"/>
    </source>
</evidence>
<feature type="region of interest" description="Disordered" evidence="1">
    <location>
        <begin position="1"/>
        <end position="70"/>
    </location>
</feature>
<keyword evidence="2" id="KW-1133">Transmembrane helix</keyword>
<dbReference type="AlphaFoldDB" id="A0A1V9YBG6"/>
<comment type="caution">
    <text evidence="3">The sequence shown here is derived from an EMBL/GenBank/DDBJ whole genome shotgun (WGS) entry which is preliminary data.</text>
</comment>
<name>A0A1V9YBG6_ACHHY</name>